<sequence length="519" mass="59499">MSNDRPELNAATDGESTTGNLEETIRHLEEDLEEEREKRWSYQYKLKQIEKELQKHGLSADDVVDGRTDPSKLQKLQVESCNRTRLEWRDFPLGVLPDAVQKHSKAQAEAMCVDPSMIAVPSLVVLSAAIGNSRHIRVKSNWTEPATLWEMIIQASGALKSPAQEKALAPVFRKEKALKKKWERELARWEEKDSDERSQRPTRERRLVNDATVESVALLHSDHPRGLLLYRDELAGWLGSFNQYNKGDSDLQKWMEFYGSRPVQVDRKSSDRPAIFIEHPSVSVIGTIQPEVLEDRLDALHFQSGFVARTLLCEPPERPRRFNDHSVTKEAKEEYHNLVGRLYSLVMPDRDEMTIDKDLSLNGEAREVYSEFFDECERLKEKLRSGPLRALVSKNQAIGARLSLILQLCEDPDSSEIGRDAAIGGTTLARWFRHEAARIYQRHGFNERGVSQERRRAKKLPSGTFGVETIQEVWDCAQRTAYNVRDRLMEEGLLEKEGHGKYRSLIAEGETDPFEHFAP</sequence>
<reference evidence="3" key="1">
    <citation type="submission" date="2022-08" db="EMBL/GenBank/DDBJ databases">
        <title>Genomic Encyclopedia of Type Strains, Phase V (KMG-V): Genome sequencing to study the core and pangenomes of soil and plant-associated prokaryotes.</title>
        <authorList>
            <person name="Whitman W."/>
        </authorList>
    </citation>
    <scope>NUCLEOTIDE SEQUENCE</scope>
    <source>
        <strain evidence="3">SP3012</strain>
    </source>
</reference>
<evidence type="ECO:0000313" key="4">
    <source>
        <dbReference type="Proteomes" id="UP001155040"/>
    </source>
</evidence>
<evidence type="ECO:0000256" key="1">
    <source>
        <dbReference type="SAM" id="Coils"/>
    </source>
</evidence>
<accession>A0A9X3A001</accession>
<feature type="coiled-coil region" evidence="1">
    <location>
        <begin position="172"/>
        <end position="199"/>
    </location>
</feature>
<evidence type="ECO:0008006" key="5">
    <source>
        <dbReference type="Google" id="ProtNLM"/>
    </source>
</evidence>
<dbReference type="AlphaFoldDB" id="A0A9X3A001"/>
<evidence type="ECO:0000256" key="2">
    <source>
        <dbReference type="SAM" id="MobiDB-lite"/>
    </source>
</evidence>
<dbReference type="EMBL" id="JANUBF010000024">
    <property type="protein sequence ID" value="MCS4037708.1"/>
    <property type="molecule type" value="Genomic_DNA"/>
</dbReference>
<feature type="compositionally biased region" description="Basic and acidic residues" evidence="2">
    <location>
        <begin position="23"/>
        <end position="35"/>
    </location>
</feature>
<gene>
    <name evidence="3" type="ORF">GGQ01_002795</name>
</gene>
<dbReference type="RefSeq" id="WP_259091087.1">
    <property type="nucleotide sequence ID" value="NZ_JANTZY010000022.1"/>
</dbReference>
<dbReference type="Pfam" id="PF13148">
    <property type="entry name" value="DUF3987"/>
    <property type="match status" value="2"/>
</dbReference>
<organism evidence="3 4">
    <name type="scientific">Salinibacter ruber</name>
    <dbReference type="NCBI Taxonomy" id="146919"/>
    <lineage>
        <taxon>Bacteria</taxon>
        <taxon>Pseudomonadati</taxon>
        <taxon>Rhodothermota</taxon>
        <taxon>Rhodothermia</taxon>
        <taxon>Rhodothermales</taxon>
        <taxon>Salinibacteraceae</taxon>
        <taxon>Salinibacter</taxon>
    </lineage>
</organism>
<comment type="caution">
    <text evidence="3">The sequence shown here is derived from an EMBL/GenBank/DDBJ whole genome shotgun (WGS) entry which is preliminary data.</text>
</comment>
<protein>
    <recommendedName>
        <fullName evidence="5">DUF3987 domain-containing protein</fullName>
    </recommendedName>
</protein>
<proteinExistence type="predicted"/>
<keyword evidence="1" id="KW-0175">Coiled coil</keyword>
<evidence type="ECO:0000313" key="3">
    <source>
        <dbReference type="EMBL" id="MCS4037708.1"/>
    </source>
</evidence>
<name>A0A9X3A001_9BACT</name>
<feature type="region of interest" description="Disordered" evidence="2">
    <location>
        <begin position="1"/>
        <end position="35"/>
    </location>
</feature>
<dbReference type="InterPro" id="IPR025048">
    <property type="entry name" value="DUF3987"/>
</dbReference>
<dbReference type="Proteomes" id="UP001155040">
    <property type="component" value="Unassembled WGS sequence"/>
</dbReference>